<proteinExistence type="predicted"/>
<evidence type="ECO:0000313" key="1">
    <source>
        <dbReference type="EMBL" id="NHN25549.1"/>
    </source>
</evidence>
<evidence type="ECO:0000313" key="2">
    <source>
        <dbReference type="Proteomes" id="UP000817854"/>
    </source>
</evidence>
<reference evidence="1 2" key="3">
    <citation type="submission" date="2020-02" db="EMBL/GenBank/DDBJ databases">
        <title>Flavobacterium profundi sp. nov., isolated from a deep-sea seamount.</title>
        <authorList>
            <person name="Zhang D.-C."/>
        </authorList>
    </citation>
    <scope>NUCLEOTIDE SEQUENCE [LARGE SCALE GENOMIC DNA]</scope>
    <source>
        <strain evidence="1 2">EC11</strain>
    </source>
</reference>
<organism evidence="1 2">
    <name type="scientific">Flavobacterium jejuense</name>
    <dbReference type="NCBI Taxonomy" id="1544455"/>
    <lineage>
        <taxon>Bacteria</taxon>
        <taxon>Pseudomonadati</taxon>
        <taxon>Bacteroidota</taxon>
        <taxon>Flavobacteriia</taxon>
        <taxon>Flavobacteriales</taxon>
        <taxon>Flavobacteriaceae</taxon>
        <taxon>Flavobacterium</taxon>
    </lineage>
</organism>
<accession>A0ABX0IRY3</accession>
<sequence length="83" mass="9992">MKNNILQKKLEKLGYSIRERNIDENIILQCFVTKFNDFLSFGITKENNKFKIWNANEQISTPKYFDNENQLIEFIKENFPVEN</sequence>
<comment type="caution">
    <text evidence="1">The sequence shown here is derived from an EMBL/GenBank/DDBJ whole genome shotgun (WGS) entry which is preliminary data.</text>
</comment>
<dbReference type="Proteomes" id="UP000817854">
    <property type="component" value="Unassembled WGS sequence"/>
</dbReference>
<protein>
    <submittedName>
        <fullName evidence="1">Uncharacterized protein</fullName>
    </submittedName>
</protein>
<reference evidence="2" key="1">
    <citation type="submission" date="2019-05" db="EMBL/GenBank/DDBJ databases">
        <title>Flavobacterium profundi sp. nov., isolated from a deep-sea seamount.</title>
        <authorList>
            <person name="Zhang D.-C."/>
        </authorList>
    </citation>
    <scope>NUCLEOTIDE SEQUENCE [LARGE SCALE GENOMIC DNA]</scope>
    <source>
        <strain evidence="2">EC11</strain>
    </source>
</reference>
<dbReference type="RefSeq" id="WP_140961820.1">
    <property type="nucleotide sequence ID" value="NZ_VEVQ02000004.1"/>
</dbReference>
<name>A0ABX0IRY3_9FLAO</name>
<reference evidence="1 2" key="2">
    <citation type="submission" date="2019-05" db="EMBL/GenBank/DDBJ databases">
        <authorList>
            <person name="Lianzixin W."/>
        </authorList>
    </citation>
    <scope>NUCLEOTIDE SEQUENCE [LARGE SCALE GENOMIC DNA]</scope>
    <source>
        <strain evidence="1 2">EC11</strain>
    </source>
</reference>
<dbReference type="EMBL" id="VEVQ02000004">
    <property type="protein sequence ID" value="NHN25549.1"/>
    <property type="molecule type" value="Genomic_DNA"/>
</dbReference>
<keyword evidence="2" id="KW-1185">Reference proteome</keyword>
<gene>
    <name evidence="1" type="ORF">FIA58_007655</name>
</gene>